<keyword evidence="4" id="KW-0158">Chromosome</keyword>
<evidence type="ECO:0000256" key="3">
    <source>
        <dbReference type="ARBA" id="ARBA00008442"/>
    </source>
</evidence>
<dbReference type="GO" id="GO:0098505">
    <property type="term" value="F:G-rich strand telomeric DNA binding"/>
    <property type="evidence" value="ECO:0007669"/>
    <property type="project" value="TreeGrafter"/>
</dbReference>
<dbReference type="GeneID" id="54480556"/>
<dbReference type="RefSeq" id="XP_033605295.1">
    <property type="nucleotide sequence ID" value="XM_033739502.1"/>
</dbReference>
<dbReference type="GO" id="GO:0000783">
    <property type="term" value="C:nuclear telomere cap complex"/>
    <property type="evidence" value="ECO:0007669"/>
    <property type="project" value="TreeGrafter"/>
</dbReference>
<keyword evidence="5" id="KW-0779">Telomere</keyword>
<reference evidence="10" key="1">
    <citation type="journal article" date="2020" name="Stud. Mycol.">
        <title>101 Dothideomycetes genomes: a test case for predicting lifestyles and emergence of pathogens.</title>
        <authorList>
            <person name="Haridas S."/>
            <person name="Albert R."/>
            <person name="Binder M."/>
            <person name="Bloem J."/>
            <person name="Labutti K."/>
            <person name="Salamov A."/>
            <person name="Andreopoulos B."/>
            <person name="Baker S."/>
            <person name="Barry K."/>
            <person name="Bills G."/>
            <person name="Bluhm B."/>
            <person name="Cannon C."/>
            <person name="Castanera R."/>
            <person name="Culley D."/>
            <person name="Daum C."/>
            <person name="Ezra D."/>
            <person name="Gonzalez J."/>
            <person name="Henrissat B."/>
            <person name="Kuo A."/>
            <person name="Liang C."/>
            <person name="Lipzen A."/>
            <person name="Lutzoni F."/>
            <person name="Magnuson J."/>
            <person name="Mondo S."/>
            <person name="Nolan M."/>
            <person name="Ohm R."/>
            <person name="Pangilinan J."/>
            <person name="Park H.-J."/>
            <person name="Ramirez L."/>
            <person name="Alfaro M."/>
            <person name="Sun H."/>
            <person name="Tritt A."/>
            <person name="Yoshinaga Y."/>
            <person name="Zwiers L.-H."/>
            <person name="Turgeon B."/>
            <person name="Goodwin S."/>
            <person name="Spatafora J."/>
            <person name="Crous P."/>
            <person name="Grigoriev I."/>
        </authorList>
    </citation>
    <scope>NUCLEOTIDE SEQUENCE</scope>
    <source>
        <strain evidence="10">CBS 121739</strain>
    </source>
</reference>
<dbReference type="OrthoDB" id="2186770at2759"/>
<dbReference type="GO" id="GO:0010521">
    <property type="term" value="F:telomerase inhibitor activity"/>
    <property type="evidence" value="ECO:0007669"/>
    <property type="project" value="TreeGrafter"/>
</dbReference>
<evidence type="ECO:0000256" key="1">
    <source>
        <dbReference type="ARBA" id="ARBA00004123"/>
    </source>
</evidence>
<dbReference type="GO" id="GO:0016233">
    <property type="term" value="P:telomere capping"/>
    <property type="evidence" value="ECO:0007669"/>
    <property type="project" value="TreeGrafter"/>
</dbReference>
<feature type="compositionally biased region" description="Low complexity" evidence="8">
    <location>
        <begin position="493"/>
        <end position="508"/>
    </location>
</feature>
<keyword evidence="6" id="KW-0238">DNA-binding</keyword>
<gene>
    <name evidence="10" type="ORF">EJ05DRAFT_17047</name>
</gene>
<comment type="similarity">
    <text evidence="3">Belongs to the telombin family.</text>
</comment>
<evidence type="ECO:0000256" key="7">
    <source>
        <dbReference type="ARBA" id="ARBA00023242"/>
    </source>
</evidence>
<feature type="region of interest" description="Disordered" evidence="8">
    <location>
        <begin position="172"/>
        <end position="203"/>
    </location>
</feature>
<proteinExistence type="inferred from homology"/>
<dbReference type="GO" id="GO:0032210">
    <property type="term" value="P:regulation of telomere maintenance via telomerase"/>
    <property type="evidence" value="ECO:0007669"/>
    <property type="project" value="TreeGrafter"/>
</dbReference>
<evidence type="ECO:0000256" key="6">
    <source>
        <dbReference type="ARBA" id="ARBA00023125"/>
    </source>
</evidence>
<accession>A0A6A6WKW6</accession>
<evidence type="ECO:0000256" key="5">
    <source>
        <dbReference type="ARBA" id="ARBA00022895"/>
    </source>
</evidence>
<protein>
    <recommendedName>
        <fullName evidence="9">Protection of telomeres protein 1 ssDNA-binding domain-containing protein</fullName>
    </recommendedName>
</protein>
<dbReference type="Pfam" id="PF16686">
    <property type="entry name" value="POT1PC"/>
    <property type="match status" value="1"/>
</dbReference>
<feature type="region of interest" description="Disordered" evidence="8">
    <location>
        <begin position="489"/>
        <end position="508"/>
    </location>
</feature>
<feature type="compositionally biased region" description="Polar residues" evidence="8">
    <location>
        <begin position="177"/>
        <end position="201"/>
    </location>
</feature>
<name>A0A6A6WKW6_9PEZI</name>
<keyword evidence="11" id="KW-1185">Reference proteome</keyword>
<sequence length="693" mass="78604">MADDLSPPTGFVTIDQATNRSSNQFLVNIIGIITDRNVGTTRTGDFVLTFNVWDTTAQDIYGLKVRGFLKPDKTPELCKGDVIMLTQIKKNSNVQYGLTYMFNYGVSMAVVFPKASLPDPKRRADIARGVTRVTYKTAIGGPMHVKLPPLSEVQLYVFDLALRRSETSVTDYRFPSPAQTHAHSSNTLSRATSNLPSQGHQSSREMWPAIHGMPATTASISTVRNNERTSISAGTTKTNMKFRLLKDLRLDQYADLTVEIVKIFPRTHREGADLYATDYTSNSMLFDYLSPEEETALHGGDRDLQDYGIGPKKGWHGPLGQYTICVDVWPPHSNALIHNFREGDICFLKNVKTKISQENKLEARMSEDYISKDQINVRRLNHEHELVRRLFQRKDDYNRQQTVNPVPHKTRQQKKKVRRAHQAREEEERRALEENESRRLDDTNYLPKSLQNNEPESSPPLKLLSNQNIVASYPSQQYTSAADIINSPHLNAPLSPDSDPSTTPKSLPFTNARYRTLLRVIDFYPSTLADFSHCLSDPSYNPPTACDTSDNDVDTEYQTQTLSQHGRRNWEWAFALRVEDALPPTNPQPSNSQHKPAQFTLIVPPKSAEFLLKVTACDLRADKRALAELREKLFILWGDLEEIKREDGMEGAPTDYRPKNQPFEACVVEYATPDAYPESGWARQWALVETTIK</sequence>
<evidence type="ECO:0000256" key="8">
    <source>
        <dbReference type="SAM" id="MobiDB-lite"/>
    </source>
</evidence>
<evidence type="ECO:0000256" key="2">
    <source>
        <dbReference type="ARBA" id="ARBA00004574"/>
    </source>
</evidence>
<dbReference type="FunFam" id="2.40.50.140:FF:000303">
    <property type="entry name" value="Protection of telomeres protein 1"/>
    <property type="match status" value="1"/>
</dbReference>
<feature type="region of interest" description="Disordered" evidence="8">
    <location>
        <begin position="396"/>
        <end position="462"/>
    </location>
</feature>
<comment type="subcellular location">
    <subcellularLocation>
        <location evidence="2">Chromosome</location>
        <location evidence="2">Telomere</location>
    </subcellularLocation>
    <subcellularLocation>
        <location evidence="1">Nucleus</location>
    </subcellularLocation>
</comment>
<keyword evidence="7" id="KW-0539">Nucleus</keyword>
<dbReference type="AlphaFoldDB" id="A0A6A6WKW6"/>
<dbReference type="PANTHER" id="PTHR14513">
    <property type="entry name" value="PROTECTION OF TELOMERES 1"/>
    <property type="match status" value="1"/>
</dbReference>
<dbReference type="InterPro" id="IPR032042">
    <property type="entry name" value="POT1PC"/>
</dbReference>
<evidence type="ECO:0000313" key="11">
    <source>
        <dbReference type="Proteomes" id="UP000799437"/>
    </source>
</evidence>
<dbReference type="Proteomes" id="UP000799437">
    <property type="component" value="Unassembled WGS sequence"/>
</dbReference>
<organism evidence="10 11">
    <name type="scientific">Pseudovirgaria hyperparasitica</name>
    <dbReference type="NCBI Taxonomy" id="470096"/>
    <lineage>
        <taxon>Eukaryota</taxon>
        <taxon>Fungi</taxon>
        <taxon>Dikarya</taxon>
        <taxon>Ascomycota</taxon>
        <taxon>Pezizomycotina</taxon>
        <taxon>Dothideomycetes</taxon>
        <taxon>Dothideomycetes incertae sedis</taxon>
        <taxon>Acrospermales</taxon>
        <taxon>Acrospermaceae</taxon>
        <taxon>Pseudovirgaria</taxon>
    </lineage>
</organism>
<evidence type="ECO:0000259" key="9">
    <source>
        <dbReference type="Pfam" id="PF16686"/>
    </source>
</evidence>
<dbReference type="InterPro" id="IPR012340">
    <property type="entry name" value="NA-bd_OB-fold"/>
</dbReference>
<feature type="compositionally biased region" description="Basic and acidic residues" evidence="8">
    <location>
        <begin position="422"/>
        <end position="442"/>
    </location>
</feature>
<dbReference type="PANTHER" id="PTHR14513:SF0">
    <property type="entry name" value="PROTECTION OF TELOMERES PROTEIN 1"/>
    <property type="match status" value="1"/>
</dbReference>
<feature type="domain" description="Protection of telomeres protein 1 ssDNA-binding" evidence="9">
    <location>
        <begin position="244"/>
        <end position="400"/>
    </location>
</feature>
<evidence type="ECO:0000313" key="10">
    <source>
        <dbReference type="EMBL" id="KAF2762844.1"/>
    </source>
</evidence>
<dbReference type="Gene3D" id="2.40.50.140">
    <property type="entry name" value="Nucleic acid-binding proteins"/>
    <property type="match status" value="2"/>
</dbReference>
<dbReference type="SUPFAM" id="SSF50249">
    <property type="entry name" value="Nucleic acid-binding proteins"/>
    <property type="match status" value="2"/>
</dbReference>
<feature type="compositionally biased region" description="Basic residues" evidence="8">
    <location>
        <begin position="408"/>
        <end position="421"/>
    </location>
</feature>
<evidence type="ECO:0000256" key="4">
    <source>
        <dbReference type="ARBA" id="ARBA00022454"/>
    </source>
</evidence>
<dbReference type="InterPro" id="IPR028389">
    <property type="entry name" value="POT1"/>
</dbReference>
<dbReference type="EMBL" id="ML996565">
    <property type="protein sequence ID" value="KAF2762844.1"/>
    <property type="molecule type" value="Genomic_DNA"/>
</dbReference>